<keyword evidence="3" id="KW-0732">Signal</keyword>
<protein>
    <recommendedName>
        <fullName evidence="5">Solute-binding protein family 5 domain-containing protein</fullName>
    </recommendedName>
</protein>
<dbReference type="OrthoDB" id="233597at2157"/>
<dbReference type="Pfam" id="PF00496">
    <property type="entry name" value="SBP_bac_5"/>
    <property type="match status" value="1"/>
</dbReference>
<evidence type="ECO:0000313" key="7">
    <source>
        <dbReference type="Proteomes" id="UP000608662"/>
    </source>
</evidence>
<evidence type="ECO:0000313" key="6">
    <source>
        <dbReference type="EMBL" id="NLV10136.1"/>
    </source>
</evidence>
<dbReference type="Gene3D" id="3.40.190.10">
    <property type="entry name" value="Periplasmic binding protein-like II"/>
    <property type="match status" value="1"/>
</dbReference>
<keyword evidence="2" id="KW-0813">Transport</keyword>
<evidence type="ECO:0000256" key="2">
    <source>
        <dbReference type="ARBA" id="ARBA00022448"/>
    </source>
</evidence>
<dbReference type="InterPro" id="IPR000914">
    <property type="entry name" value="SBP_5_dom"/>
</dbReference>
<dbReference type="AlphaFoldDB" id="A0A847UCE1"/>
<comment type="similarity">
    <text evidence="1">Belongs to the bacterial solute-binding protein 5 family.</text>
</comment>
<feature type="region of interest" description="Disordered" evidence="4">
    <location>
        <begin position="1"/>
        <end position="22"/>
    </location>
</feature>
<dbReference type="InterPro" id="IPR039424">
    <property type="entry name" value="SBP_5"/>
</dbReference>
<dbReference type="Gene3D" id="3.10.105.10">
    <property type="entry name" value="Dipeptide-binding Protein, Domain 3"/>
    <property type="match status" value="1"/>
</dbReference>
<dbReference type="RefSeq" id="WP_170093876.1">
    <property type="nucleotide sequence ID" value="NZ_WOYG01000001.1"/>
</dbReference>
<dbReference type="EMBL" id="WOYG01000001">
    <property type="protein sequence ID" value="NLV10136.1"/>
    <property type="molecule type" value="Genomic_DNA"/>
</dbReference>
<feature type="compositionally biased region" description="Basic and acidic residues" evidence="4">
    <location>
        <begin position="1"/>
        <end position="15"/>
    </location>
</feature>
<evidence type="ECO:0000256" key="4">
    <source>
        <dbReference type="SAM" id="MobiDB-lite"/>
    </source>
</evidence>
<dbReference type="PANTHER" id="PTHR30290">
    <property type="entry name" value="PERIPLASMIC BINDING COMPONENT OF ABC TRANSPORTER"/>
    <property type="match status" value="1"/>
</dbReference>
<gene>
    <name evidence="6" type="ORF">GOC74_09365</name>
</gene>
<proteinExistence type="inferred from homology"/>
<sequence>MVANRNRQESGERSQRRVSRRRLLTVTASGAAALAGCSGDGSTTTSTDGSGDTSTPASDAEPRDPELVRKVGRIPTDVNWNIFGPDFPWNLARGLYHVTRPTQLWVLDDWSYDTDEQIETWTFPDNLTWWNGDQVTAEHQYISDEISRLQNPEGSSMKRVWTEDDRTLKREYKKPQNPTILKESSTGTFLAAHPSLYQEWLEKYQDAADQSARDSVTQELEKFKVTSTEILDNGLGNGPYELTEANNQAMVFEVRTDHPWYQDNQVETYRVRAIKEGGSIIKKQDKLDLGRGLLKSSFTGPDHLQNITESRSVQLRKVAFNHTNEHLQKRKVRQALAHLIDWNSIIANQQPQAAAVPKQTGMGKRMAKQWLGDELYGKMADYPITADPEGATKYLNEAGYSKQGGEWVDPDGKTVSFNMLSINWGAFTKGARTVNSQMNQFGFDMNFEGVSGGVYYKRARNQMDYDLTFFFHNNFLNHPISYFRSSQIGGLRLANLENYGTQLPKWLDEGKERSPFNGMPLTPEIPTEPGAKEISGDGKQINLWELYDETLSAESEAQTRENVRLLARYWNYDLPHLVILQPKAGFWGDTKDFDMPVDDETYEIYAGMHAALKRGAIKHKYK</sequence>
<organism evidence="6 7">
    <name type="scientific">Halomicrobium mukohataei</name>
    <dbReference type="NCBI Taxonomy" id="57705"/>
    <lineage>
        <taxon>Archaea</taxon>
        <taxon>Methanobacteriati</taxon>
        <taxon>Methanobacteriota</taxon>
        <taxon>Stenosarchaea group</taxon>
        <taxon>Halobacteria</taxon>
        <taxon>Halobacteriales</taxon>
        <taxon>Haloarculaceae</taxon>
        <taxon>Halomicrobium</taxon>
    </lineage>
</organism>
<feature type="compositionally biased region" description="Low complexity" evidence="4">
    <location>
        <begin position="34"/>
        <end position="55"/>
    </location>
</feature>
<feature type="domain" description="Solute-binding protein family 5" evidence="5">
    <location>
        <begin position="105"/>
        <end position="483"/>
    </location>
</feature>
<comment type="caution">
    <text evidence="6">The sequence shown here is derived from an EMBL/GenBank/DDBJ whole genome shotgun (WGS) entry which is preliminary data.</text>
</comment>
<reference evidence="6" key="1">
    <citation type="submission" date="2019-12" db="EMBL/GenBank/DDBJ databases">
        <title>Whole-genome sequence of Halomicrobium mukohataei pws1.</title>
        <authorList>
            <person name="Verma D.K."/>
            <person name="Gopal K."/>
            <person name="Prasad E.S."/>
        </authorList>
    </citation>
    <scope>NUCLEOTIDE SEQUENCE</scope>
    <source>
        <strain evidence="6">Pws1</strain>
    </source>
</reference>
<feature type="region of interest" description="Disordered" evidence="4">
    <location>
        <begin position="34"/>
        <end position="65"/>
    </location>
</feature>
<dbReference type="GO" id="GO:1904680">
    <property type="term" value="F:peptide transmembrane transporter activity"/>
    <property type="evidence" value="ECO:0007669"/>
    <property type="project" value="TreeGrafter"/>
</dbReference>
<dbReference type="Proteomes" id="UP000608662">
    <property type="component" value="Unassembled WGS sequence"/>
</dbReference>
<evidence type="ECO:0000256" key="3">
    <source>
        <dbReference type="ARBA" id="ARBA00022729"/>
    </source>
</evidence>
<evidence type="ECO:0000259" key="5">
    <source>
        <dbReference type="Pfam" id="PF00496"/>
    </source>
</evidence>
<dbReference type="SUPFAM" id="SSF53850">
    <property type="entry name" value="Periplasmic binding protein-like II"/>
    <property type="match status" value="1"/>
</dbReference>
<name>A0A847UCE1_9EURY</name>
<evidence type="ECO:0000256" key="1">
    <source>
        <dbReference type="ARBA" id="ARBA00005695"/>
    </source>
</evidence>
<dbReference type="PANTHER" id="PTHR30290:SF9">
    <property type="entry name" value="OLIGOPEPTIDE-BINDING PROTEIN APPA"/>
    <property type="match status" value="1"/>
</dbReference>
<dbReference type="GO" id="GO:0015833">
    <property type="term" value="P:peptide transport"/>
    <property type="evidence" value="ECO:0007669"/>
    <property type="project" value="TreeGrafter"/>
</dbReference>
<accession>A0A847UCE1</accession>